<organism evidence="1">
    <name type="scientific">viral metagenome</name>
    <dbReference type="NCBI Taxonomy" id="1070528"/>
    <lineage>
        <taxon>unclassified sequences</taxon>
        <taxon>metagenomes</taxon>
        <taxon>organismal metagenomes</taxon>
    </lineage>
</organism>
<reference evidence="1" key="1">
    <citation type="journal article" date="2020" name="Nature">
        <title>Giant virus diversity and host interactions through global metagenomics.</title>
        <authorList>
            <person name="Schulz F."/>
            <person name="Roux S."/>
            <person name="Paez-Espino D."/>
            <person name="Jungbluth S."/>
            <person name="Walsh D.A."/>
            <person name="Denef V.J."/>
            <person name="McMahon K.D."/>
            <person name="Konstantinidis K.T."/>
            <person name="Eloe-Fadrosh E.A."/>
            <person name="Kyrpides N.C."/>
            <person name="Woyke T."/>
        </authorList>
    </citation>
    <scope>NUCLEOTIDE SEQUENCE</scope>
    <source>
        <strain evidence="1">GVMAG-M-3300025880-76</strain>
    </source>
</reference>
<accession>A0A6C0JE61</accession>
<sequence length="82" mass="9824">MYMFNVYMVHKPVINVFKKIVDRLRYRTVYKHVPLGRWNILYDKKHLSSKIDRANEDHCGPCGQMYKSKHPNILDVTKTTNK</sequence>
<proteinExistence type="predicted"/>
<dbReference type="AlphaFoldDB" id="A0A6C0JE61"/>
<dbReference type="EMBL" id="MN740363">
    <property type="protein sequence ID" value="QHU02797.1"/>
    <property type="molecule type" value="Genomic_DNA"/>
</dbReference>
<name>A0A6C0JE61_9ZZZZ</name>
<protein>
    <submittedName>
        <fullName evidence="1">Uncharacterized protein</fullName>
    </submittedName>
</protein>
<evidence type="ECO:0000313" key="1">
    <source>
        <dbReference type="EMBL" id="QHU02797.1"/>
    </source>
</evidence>